<dbReference type="SUPFAM" id="SSF55048">
    <property type="entry name" value="Probable ACP-binding domain of malonyl-CoA ACP transacylase"/>
    <property type="match status" value="1"/>
</dbReference>
<proteinExistence type="inferred from homology"/>
<dbReference type="PANTHER" id="PTHR42681:SF1">
    <property type="entry name" value="MALONYL-COA-ACYL CARRIER PROTEIN TRANSACYLASE, MITOCHONDRIAL"/>
    <property type="match status" value="1"/>
</dbReference>
<dbReference type="SUPFAM" id="SSF52151">
    <property type="entry name" value="FabD/lysophospholipase-like"/>
    <property type="match status" value="1"/>
</dbReference>
<feature type="domain" description="Malonyl-CoA:ACP transacylase (MAT)" evidence="8">
    <location>
        <begin position="7"/>
        <end position="308"/>
    </location>
</feature>
<evidence type="ECO:0000256" key="1">
    <source>
        <dbReference type="ARBA" id="ARBA00013258"/>
    </source>
</evidence>
<dbReference type="InterPro" id="IPR014043">
    <property type="entry name" value="Acyl_transferase_dom"/>
</dbReference>
<keyword evidence="3 6" id="KW-0808">Transferase</keyword>
<reference evidence="9" key="1">
    <citation type="journal article" date="2021" name="PeerJ">
        <title>Extensive microbial diversity within the chicken gut microbiome revealed by metagenomics and culture.</title>
        <authorList>
            <person name="Gilroy R."/>
            <person name="Ravi A."/>
            <person name="Getino M."/>
            <person name="Pursley I."/>
            <person name="Horton D.L."/>
            <person name="Alikhan N.F."/>
            <person name="Baker D."/>
            <person name="Gharbi K."/>
            <person name="Hall N."/>
            <person name="Watson M."/>
            <person name="Adriaenssens E.M."/>
            <person name="Foster-Nyarko E."/>
            <person name="Jarju S."/>
            <person name="Secka A."/>
            <person name="Antonio M."/>
            <person name="Oren A."/>
            <person name="Chaudhuri R.R."/>
            <person name="La Ragione R."/>
            <person name="Hildebrand F."/>
            <person name="Pallen M.J."/>
        </authorList>
    </citation>
    <scope>NUCLEOTIDE SEQUENCE</scope>
    <source>
        <strain evidence="9">ChiHecec2B26-446</strain>
    </source>
</reference>
<evidence type="ECO:0000256" key="4">
    <source>
        <dbReference type="ARBA" id="ARBA00023315"/>
    </source>
</evidence>
<evidence type="ECO:0000259" key="8">
    <source>
        <dbReference type="SMART" id="SM00827"/>
    </source>
</evidence>
<feature type="active site" evidence="7">
    <location>
        <position position="200"/>
    </location>
</feature>
<dbReference type="GO" id="GO:0004314">
    <property type="term" value="F:[acyl-carrier-protein] S-malonyltransferase activity"/>
    <property type="evidence" value="ECO:0007669"/>
    <property type="project" value="UniProtKB-EC"/>
</dbReference>
<dbReference type="Gene3D" id="3.30.70.250">
    <property type="entry name" value="Malonyl-CoA ACP transacylase, ACP-binding"/>
    <property type="match status" value="1"/>
</dbReference>
<dbReference type="Gene3D" id="3.40.366.10">
    <property type="entry name" value="Malonyl-Coenzyme A Acyl Carrier Protein, domain 2"/>
    <property type="match status" value="1"/>
</dbReference>
<dbReference type="Pfam" id="PF00698">
    <property type="entry name" value="Acyl_transf_1"/>
    <property type="match status" value="1"/>
</dbReference>
<dbReference type="SMART" id="SM00827">
    <property type="entry name" value="PKS_AT"/>
    <property type="match status" value="1"/>
</dbReference>
<evidence type="ECO:0000313" key="9">
    <source>
        <dbReference type="EMBL" id="HIW00981.1"/>
    </source>
</evidence>
<gene>
    <name evidence="9" type="primary">fabD</name>
    <name evidence="9" type="ORF">H9894_07315</name>
</gene>
<dbReference type="NCBIfam" id="TIGR00128">
    <property type="entry name" value="fabD"/>
    <property type="match status" value="1"/>
</dbReference>
<dbReference type="FunFam" id="3.30.70.250:FF:000001">
    <property type="entry name" value="Malonyl CoA-acyl carrier protein transacylase"/>
    <property type="match status" value="1"/>
</dbReference>
<keyword evidence="4 6" id="KW-0012">Acyltransferase</keyword>
<accession>A0A9D1TR06</accession>
<protein>
    <recommendedName>
        <fullName evidence="2 6">Malonyl CoA-acyl carrier protein transacylase</fullName>
        <ecNumber evidence="1 6">2.3.1.39</ecNumber>
    </recommendedName>
</protein>
<evidence type="ECO:0000256" key="2">
    <source>
        <dbReference type="ARBA" id="ARBA00018953"/>
    </source>
</evidence>
<reference evidence="9" key="2">
    <citation type="submission" date="2021-04" db="EMBL/GenBank/DDBJ databases">
        <authorList>
            <person name="Gilroy R."/>
        </authorList>
    </citation>
    <scope>NUCLEOTIDE SEQUENCE</scope>
    <source>
        <strain evidence="9">ChiHecec2B26-446</strain>
    </source>
</reference>
<evidence type="ECO:0000313" key="10">
    <source>
        <dbReference type="Proteomes" id="UP000886752"/>
    </source>
</evidence>
<organism evidence="9 10">
    <name type="scientific">Candidatus Desulfovibrio intestinipullorum</name>
    <dbReference type="NCBI Taxonomy" id="2838536"/>
    <lineage>
        <taxon>Bacteria</taxon>
        <taxon>Pseudomonadati</taxon>
        <taxon>Thermodesulfobacteriota</taxon>
        <taxon>Desulfovibrionia</taxon>
        <taxon>Desulfovibrionales</taxon>
        <taxon>Desulfovibrionaceae</taxon>
        <taxon>Desulfovibrio</taxon>
    </lineage>
</organism>
<sequence>MRAASLLFPGQGAQVAGMGRDVADADSEAMELWKKAEAVSGLPLREIYWEGDEKAMSDTRALQPALTVVNLTLWQALSRKVRPLACAGHSLGEYSALAVSGVLDVETCLRLVSLRGALMADCDPDGRGSMAAILKLPLEKVQELVTKACQETGQVLLVANYNTPGQYVISGEKDAVDCARDLVKEAKGRALPLAVSGAFHSPLMARANEELGRHMARVVWNRPKVPFYSNVTAGVLEDGESVREAMLKQMTSPVRWIELMQAQGQAGLKDFVEVGPKAVLSKMVTRCLDGVVDTGDVQTGIVSDLAGVEACA</sequence>
<dbReference type="GO" id="GO:0006633">
    <property type="term" value="P:fatty acid biosynthetic process"/>
    <property type="evidence" value="ECO:0007669"/>
    <property type="project" value="TreeGrafter"/>
</dbReference>
<dbReference type="GO" id="GO:0005829">
    <property type="term" value="C:cytosol"/>
    <property type="evidence" value="ECO:0007669"/>
    <property type="project" value="TreeGrafter"/>
</dbReference>
<comment type="catalytic activity">
    <reaction evidence="5 6">
        <text>holo-[ACP] + malonyl-CoA = malonyl-[ACP] + CoA</text>
        <dbReference type="Rhea" id="RHEA:41792"/>
        <dbReference type="Rhea" id="RHEA-COMP:9623"/>
        <dbReference type="Rhea" id="RHEA-COMP:9685"/>
        <dbReference type="ChEBI" id="CHEBI:57287"/>
        <dbReference type="ChEBI" id="CHEBI:57384"/>
        <dbReference type="ChEBI" id="CHEBI:64479"/>
        <dbReference type="ChEBI" id="CHEBI:78449"/>
        <dbReference type="EC" id="2.3.1.39"/>
    </reaction>
</comment>
<evidence type="ECO:0000256" key="3">
    <source>
        <dbReference type="ARBA" id="ARBA00022679"/>
    </source>
</evidence>
<dbReference type="InterPro" id="IPR016036">
    <property type="entry name" value="Malonyl_transacylase_ACP-bd"/>
</dbReference>
<dbReference type="InterPro" id="IPR024925">
    <property type="entry name" value="Malonyl_CoA-ACP_transAc"/>
</dbReference>
<evidence type="ECO:0000256" key="5">
    <source>
        <dbReference type="ARBA" id="ARBA00048462"/>
    </source>
</evidence>
<evidence type="ECO:0000256" key="6">
    <source>
        <dbReference type="PIRNR" id="PIRNR000446"/>
    </source>
</evidence>
<dbReference type="AlphaFoldDB" id="A0A9D1TR06"/>
<dbReference type="InterPro" id="IPR016035">
    <property type="entry name" value="Acyl_Trfase/lysoPLipase"/>
</dbReference>
<name>A0A9D1TR06_9BACT</name>
<dbReference type="EMBL" id="DXHV01000069">
    <property type="protein sequence ID" value="HIW00981.1"/>
    <property type="molecule type" value="Genomic_DNA"/>
</dbReference>
<dbReference type="InterPro" id="IPR004410">
    <property type="entry name" value="Malonyl_CoA-ACP_transAc_FabD"/>
</dbReference>
<dbReference type="InterPro" id="IPR050858">
    <property type="entry name" value="Mal-CoA-ACP_Trans/PKS_FabD"/>
</dbReference>
<dbReference type="EC" id="2.3.1.39" evidence="1 6"/>
<dbReference type="PANTHER" id="PTHR42681">
    <property type="entry name" value="MALONYL-COA-ACYL CARRIER PROTEIN TRANSACYLASE, MITOCHONDRIAL"/>
    <property type="match status" value="1"/>
</dbReference>
<feature type="active site" evidence="7">
    <location>
        <position position="90"/>
    </location>
</feature>
<dbReference type="Proteomes" id="UP000886752">
    <property type="component" value="Unassembled WGS sequence"/>
</dbReference>
<evidence type="ECO:0000256" key="7">
    <source>
        <dbReference type="PIRSR" id="PIRSR000446-1"/>
    </source>
</evidence>
<comment type="similarity">
    <text evidence="6">Belongs to the fabD family.</text>
</comment>
<comment type="caution">
    <text evidence="9">The sequence shown here is derived from an EMBL/GenBank/DDBJ whole genome shotgun (WGS) entry which is preliminary data.</text>
</comment>
<dbReference type="PIRSF" id="PIRSF000446">
    <property type="entry name" value="Mct"/>
    <property type="match status" value="1"/>
</dbReference>
<dbReference type="InterPro" id="IPR001227">
    <property type="entry name" value="Ac_transferase_dom_sf"/>
</dbReference>